<evidence type="ECO:0000256" key="8">
    <source>
        <dbReference type="ARBA" id="ARBA00023270"/>
    </source>
</evidence>
<keyword evidence="2" id="KW-0210">Decarboxylase</keyword>
<evidence type="ECO:0000313" key="10">
    <source>
        <dbReference type="EMBL" id="OGY35172.1"/>
    </source>
</evidence>
<dbReference type="InterPro" id="IPR003826">
    <property type="entry name" value="AdoMetDC_fam_prok"/>
</dbReference>
<comment type="cofactor">
    <cofactor evidence="1">
        <name>pyruvate</name>
        <dbReference type="ChEBI" id="CHEBI:15361"/>
    </cofactor>
</comment>
<keyword evidence="5" id="KW-0620">Polyamine biosynthesis</keyword>
<evidence type="ECO:0000256" key="5">
    <source>
        <dbReference type="ARBA" id="ARBA00023115"/>
    </source>
</evidence>
<dbReference type="PANTHER" id="PTHR33866:SF2">
    <property type="entry name" value="S-ADENOSYLMETHIONINE DECARBOXYLASE PROENZYME"/>
    <property type="match status" value="1"/>
</dbReference>
<reference evidence="10 11" key="1">
    <citation type="journal article" date="2016" name="Nat. Commun.">
        <title>Thousands of microbial genomes shed light on interconnected biogeochemical processes in an aquifer system.</title>
        <authorList>
            <person name="Anantharaman K."/>
            <person name="Brown C.T."/>
            <person name="Hug L.A."/>
            <person name="Sharon I."/>
            <person name="Castelle C.J."/>
            <person name="Probst A.J."/>
            <person name="Thomas B.C."/>
            <person name="Singh A."/>
            <person name="Wilkins M.J."/>
            <person name="Karaoz U."/>
            <person name="Brodie E.L."/>
            <person name="Williams K.H."/>
            <person name="Hubbard S.S."/>
            <person name="Banfield J.F."/>
        </authorList>
    </citation>
    <scope>NUCLEOTIDE SEQUENCE [LARGE SCALE GENOMIC DNA]</scope>
</reference>
<dbReference type="AlphaFoldDB" id="A0A1G1X573"/>
<dbReference type="GO" id="GO:0005829">
    <property type="term" value="C:cytosol"/>
    <property type="evidence" value="ECO:0007669"/>
    <property type="project" value="TreeGrafter"/>
</dbReference>
<dbReference type="PANTHER" id="PTHR33866">
    <property type="entry name" value="S-ADENOSYLMETHIONINE DECARBOXYLASE PROENZYME"/>
    <property type="match status" value="1"/>
</dbReference>
<dbReference type="Pfam" id="PF02675">
    <property type="entry name" value="AdoMet_dc"/>
    <property type="match status" value="1"/>
</dbReference>
<evidence type="ECO:0000256" key="3">
    <source>
        <dbReference type="ARBA" id="ARBA00022813"/>
    </source>
</evidence>
<evidence type="ECO:0000256" key="1">
    <source>
        <dbReference type="ARBA" id="ARBA00001928"/>
    </source>
</evidence>
<keyword evidence="4" id="KW-0745">Spermidine biosynthesis</keyword>
<dbReference type="EMBL" id="MHHS01000051">
    <property type="protein sequence ID" value="OGY35172.1"/>
    <property type="molecule type" value="Genomic_DNA"/>
</dbReference>
<comment type="caution">
    <text evidence="10">The sequence shown here is derived from an EMBL/GenBank/DDBJ whole genome shotgun (WGS) entry which is preliminary data.</text>
</comment>
<dbReference type="GO" id="GO:0008295">
    <property type="term" value="P:spermidine biosynthetic process"/>
    <property type="evidence" value="ECO:0007669"/>
    <property type="project" value="UniProtKB-KW"/>
</dbReference>
<dbReference type="InterPro" id="IPR016067">
    <property type="entry name" value="S-AdoMet_deCO2ase_core"/>
</dbReference>
<protein>
    <recommendedName>
        <fullName evidence="12">S-adenosylmethionine decarboxylase</fullName>
    </recommendedName>
</protein>
<keyword evidence="3" id="KW-0068">Autocatalytic cleavage</keyword>
<organism evidence="10 11">
    <name type="scientific">Candidatus Andersenbacteria bacterium RIFCSPHIGHO2_12_FULL_45_11b</name>
    <dbReference type="NCBI Taxonomy" id="1797282"/>
    <lineage>
        <taxon>Bacteria</taxon>
        <taxon>Candidatus Anderseniibacteriota</taxon>
    </lineage>
</organism>
<accession>A0A1G1X573</accession>
<proteinExistence type="predicted"/>
<evidence type="ECO:0000256" key="4">
    <source>
        <dbReference type="ARBA" id="ARBA00023066"/>
    </source>
</evidence>
<dbReference type="Proteomes" id="UP000177941">
    <property type="component" value="Unassembled WGS sequence"/>
</dbReference>
<evidence type="ECO:0000256" key="2">
    <source>
        <dbReference type="ARBA" id="ARBA00022793"/>
    </source>
</evidence>
<keyword evidence="9" id="KW-0670">Pyruvate</keyword>
<dbReference type="SUPFAM" id="SSF56276">
    <property type="entry name" value="S-adenosylmethionine decarboxylase"/>
    <property type="match status" value="1"/>
</dbReference>
<evidence type="ECO:0000256" key="6">
    <source>
        <dbReference type="ARBA" id="ARBA00023145"/>
    </source>
</evidence>
<keyword evidence="8" id="KW-0704">Schiff base</keyword>
<name>A0A1G1X573_9BACT</name>
<keyword evidence="7" id="KW-0456">Lyase</keyword>
<gene>
    <name evidence="10" type="ORF">A3E36_00660</name>
</gene>
<sequence>MSHPLSFQDQWGKSAAIDLHDCEHDRVNNKELLENFVKEVIEVVNMQAHGPCHIDRFGAGNLEGYSAIQFIETSSITVHLDEVANRAYIDIFSCKDFDANVALEFCQKYFGAKTTKMTVLDR</sequence>
<dbReference type="Gene3D" id="3.60.90.10">
    <property type="entry name" value="S-adenosylmethionine decarboxylase"/>
    <property type="match status" value="1"/>
</dbReference>
<evidence type="ECO:0008006" key="12">
    <source>
        <dbReference type="Google" id="ProtNLM"/>
    </source>
</evidence>
<evidence type="ECO:0000313" key="11">
    <source>
        <dbReference type="Proteomes" id="UP000177941"/>
    </source>
</evidence>
<keyword evidence="6" id="KW-0865">Zymogen</keyword>
<dbReference type="GO" id="GO:0004014">
    <property type="term" value="F:adenosylmethionine decarboxylase activity"/>
    <property type="evidence" value="ECO:0007669"/>
    <property type="project" value="InterPro"/>
</dbReference>
<evidence type="ECO:0000256" key="7">
    <source>
        <dbReference type="ARBA" id="ARBA00023239"/>
    </source>
</evidence>
<evidence type="ECO:0000256" key="9">
    <source>
        <dbReference type="ARBA" id="ARBA00023317"/>
    </source>
</evidence>